<reference evidence="1" key="1">
    <citation type="journal article" date="2020" name="Nature">
        <title>Giant virus diversity and host interactions through global metagenomics.</title>
        <authorList>
            <person name="Schulz F."/>
            <person name="Roux S."/>
            <person name="Paez-Espino D."/>
            <person name="Jungbluth S."/>
            <person name="Walsh D.A."/>
            <person name="Denef V.J."/>
            <person name="McMahon K.D."/>
            <person name="Konstantinidis K.T."/>
            <person name="Eloe-Fadrosh E.A."/>
            <person name="Kyrpides N.C."/>
            <person name="Woyke T."/>
        </authorList>
    </citation>
    <scope>NUCLEOTIDE SEQUENCE</scope>
    <source>
        <strain evidence="1">GVMAG-M-3300020187-37</strain>
    </source>
</reference>
<evidence type="ECO:0000313" key="1">
    <source>
        <dbReference type="EMBL" id="QHS99432.1"/>
    </source>
</evidence>
<sequence>MIYEYLNKIKEFFIWFCDLEIHNEIWDELGPI</sequence>
<dbReference type="AlphaFoldDB" id="A0A6C0C524"/>
<accession>A0A6C0C524</accession>
<protein>
    <submittedName>
        <fullName evidence="1">Uncharacterized protein</fullName>
    </submittedName>
</protein>
<proteinExistence type="predicted"/>
<organism evidence="1">
    <name type="scientific">viral metagenome</name>
    <dbReference type="NCBI Taxonomy" id="1070528"/>
    <lineage>
        <taxon>unclassified sequences</taxon>
        <taxon>metagenomes</taxon>
        <taxon>organismal metagenomes</taxon>
    </lineage>
</organism>
<dbReference type="EMBL" id="MN739344">
    <property type="protein sequence ID" value="QHS99432.1"/>
    <property type="molecule type" value="Genomic_DNA"/>
</dbReference>
<name>A0A6C0C524_9ZZZZ</name>